<dbReference type="EMBL" id="ML213622">
    <property type="protein sequence ID" value="TFK35319.1"/>
    <property type="molecule type" value="Genomic_DNA"/>
</dbReference>
<protein>
    <submittedName>
        <fullName evidence="1">Uncharacterized protein</fullName>
    </submittedName>
</protein>
<proteinExistence type="predicted"/>
<reference evidence="1 2" key="1">
    <citation type="journal article" date="2019" name="Nat. Ecol. Evol.">
        <title>Megaphylogeny resolves global patterns of mushroom evolution.</title>
        <authorList>
            <person name="Varga T."/>
            <person name="Krizsan K."/>
            <person name="Foldi C."/>
            <person name="Dima B."/>
            <person name="Sanchez-Garcia M."/>
            <person name="Sanchez-Ramirez S."/>
            <person name="Szollosi G.J."/>
            <person name="Szarkandi J.G."/>
            <person name="Papp V."/>
            <person name="Albert L."/>
            <person name="Andreopoulos W."/>
            <person name="Angelini C."/>
            <person name="Antonin V."/>
            <person name="Barry K.W."/>
            <person name="Bougher N.L."/>
            <person name="Buchanan P."/>
            <person name="Buyck B."/>
            <person name="Bense V."/>
            <person name="Catcheside P."/>
            <person name="Chovatia M."/>
            <person name="Cooper J."/>
            <person name="Damon W."/>
            <person name="Desjardin D."/>
            <person name="Finy P."/>
            <person name="Geml J."/>
            <person name="Haridas S."/>
            <person name="Hughes K."/>
            <person name="Justo A."/>
            <person name="Karasinski D."/>
            <person name="Kautmanova I."/>
            <person name="Kiss B."/>
            <person name="Kocsube S."/>
            <person name="Kotiranta H."/>
            <person name="LaButti K.M."/>
            <person name="Lechner B.E."/>
            <person name="Liimatainen K."/>
            <person name="Lipzen A."/>
            <person name="Lukacs Z."/>
            <person name="Mihaltcheva S."/>
            <person name="Morgado L.N."/>
            <person name="Niskanen T."/>
            <person name="Noordeloos M.E."/>
            <person name="Ohm R.A."/>
            <person name="Ortiz-Santana B."/>
            <person name="Ovrebo C."/>
            <person name="Racz N."/>
            <person name="Riley R."/>
            <person name="Savchenko A."/>
            <person name="Shiryaev A."/>
            <person name="Soop K."/>
            <person name="Spirin V."/>
            <person name="Szebenyi C."/>
            <person name="Tomsovsky M."/>
            <person name="Tulloss R.E."/>
            <person name="Uehling J."/>
            <person name="Grigoriev I.V."/>
            <person name="Vagvolgyi C."/>
            <person name="Papp T."/>
            <person name="Martin F.M."/>
            <person name="Miettinen O."/>
            <person name="Hibbett D.S."/>
            <person name="Nagy L.G."/>
        </authorList>
    </citation>
    <scope>NUCLEOTIDE SEQUENCE [LARGE SCALE GENOMIC DNA]</scope>
    <source>
        <strain evidence="1 2">CBS 166.37</strain>
    </source>
</reference>
<accession>A0A5C3LQ77</accession>
<dbReference type="Proteomes" id="UP000308652">
    <property type="component" value="Unassembled WGS sequence"/>
</dbReference>
<gene>
    <name evidence="1" type="ORF">BDQ12DRAFT_759992</name>
</gene>
<dbReference type="AlphaFoldDB" id="A0A5C3LQ77"/>
<keyword evidence="2" id="KW-1185">Reference proteome</keyword>
<dbReference type="OrthoDB" id="3204049at2759"/>
<name>A0A5C3LQ77_9AGAR</name>
<evidence type="ECO:0000313" key="1">
    <source>
        <dbReference type="EMBL" id="TFK35319.1"/>
    </source>
</evidence>
<sequence>MMHQEHNIPWNLLASNFTFIREDRRFTPPRTGFLTKNRATQEGDLNHFVKSMANMITTFSLTKREKYPSNYQPPTDGKIFSDSLRDRYPHYLNERNQLLEHWISWSRPMPSGEAMYSSSDGQLADVVKILINENELQALLMLAEHPKIPLGHLRNLSWGHHFGFGRVAESAIKAYVLFNLIVATHTLENASYKYSQEYANFLKDNAAIFDYPAQNLPHIEFLGKVVTYDSPVETFPEVHHDLPRFREYLKLCFSLLY</sequence>
<evidence type="ECO:0000313" key="2">
    <source>
        <dbReference type="Proteomes" id="UP000308652"/>
    </source>
</evidence>
<organism evidence="1 2">
    <name type="scientific">Crucibulum laeve</name>
    <dbReference type="NCBI Taxonomy" id="68775"/>
    <lineage>
        <taxon>Eukaryota</taxon>
        <taxon>Fungi</taxon>
        <taxon>Dikarya</taxon>
        <taxon>Basidiomycota</taxon>
        <taxon>Agaricomycotina</taxon>
        <taxon>Agaricomycetes</taxon>
        <taxon>Agaricomycetidae</taxon>
        <taxon>Agaricales</taxon>
        <taxon>Agaricineae</taxon>
        <taxon>Nidulariaceae</taxon>
        <taxon>Crucibulum</taxon>
    </lineage>
</organism>